<dbReference type="AlphaFoldDB" id="B6QV63"/>
<dbReference type="GO" id="GO:0008168">
    <property type="term" value="F:methyltransferase activity"/>
    <property type="evidence" value="ECO:0007669"/>
    <property type="project" value="UniProtKB-KW"/>
</dbReference>
<keyword evidence="2" id="KW-1185">Reference proteome</keyword>
<dbReference type="OrthoDB" id="269872at2759"/>
<proteinExistence type="predicted"/>
<dbReference type="GO" id="GO:0032259">
    <property type="term" value="P:methylation"/>
    <property type="evidence" value="ECO:0007669"/>
    <property type="project" value="UniProtKB-KW"/>
</dbReference>
<dbReference type="EMBL" id="DS995906">
    <property type="protein sequence ID" value="EEA18845.1"/>
    <property type="molecule type" value="Genomic_DNA"/>
</dbReference>
<dbReference type="PROSITE" id="PS00092">
    <property type="entry name" value="N6_MTASE"/>
    <property type="match status" value="1"/>
</dbReference>
<dbReference type="GO" id="GO:0005739">
    <property type="term" value="C:mitochondrion"/>
    <property type="evidence" value="ECO:0007669"/>
    <property type="project" value="TreeGrafter"/>
</dbReference>
<protein>
    <submittedName>
        <fullName evidence="1">RNA methyltransferase, putative</fullName>
    </submittedName>
</protein>
<dbReference type="GO" id="GO:0003676">
    <property type="term" value="F:nucleic acid binding"/>
    <property type="evidence" value="ECO:0007669"/>
    <property type="project" value="InterPro"/>
</dbReference>
<dbReference type="Gene3D" id="3.40.50.150">
    <property type="entry name" value="Vaccinia Virus protein VP39"/>
    <property type="match status" value="1"/>
</dbReference>
<sequence length="362" mass="40794">MPRLPTKLILQAYKENPLLVDLIKECRTLEHARNELRWLSEGAVARVLNTEASPEGRHVGHSRRTWQQELRRMCAGRGRGKPLQYILGDQPFGDLEILCQRGVLIPRAETESYTSHARDIIMKGPYAKDFRKSLRILDLCSGSGCISLLLHSLLASDIKDLTIVGIDVDPQAIKLSQKNKLHNIRRGLLSSRAENEVYFIKFDILHSIQSGNSSLMGTLQSHFHASNTNNTWDVLISNPPYISPSNLINGTTTRSVRRYEPIKALVPPVVDSSIWQDSGFEYVAREDIFYAVLLSLVDQLCVKVTVLECGDLEQAQRVVTMARALFEKVGDIAKQRVYIWDDCYTVNDDDGGARAVIIERLP</sequence>
<dbReference type="PANTHER" id="PTHR18895">
    <property type="entry name" value="HEMK METHYLTRANSFERASE"/>
    <property type="match status" value="1"/>
</dbReference>
<dbReference type="PANTHER" id="PTHR18895:SF74">
    <property type="entry name" value="MTRF1L RELEASE FACTOR GLUTAMINE METHYLTRANSFERASE"/>
    <property type="match status" value="1"/>
</dbReference>
<keyword evidence="1" id="KW-0808">Transferase</keyword>
<dbReference type="InterPro" id="IPR002052">
    <property type="entry name" value="DNA_methylase_N6_adenine_CS"/>
</dbReference>
<dbReference type="STRING" id="441960.B6QV63"/>
<dbReference type="Proteomes" id="UP000001294">
    <property type="component" value="Unassembled WGS sequence"/>
</dbReference>
<dbReference type="SUPFAM" id="SSF53335">
    <property type="entry name" value="S-adenosyl-L-methionine-dependent methyltransferases"/>
    <property type="match status" value="1"/>
</dbReference>
<dbReference type="HOGENOM" id="CLU_018398_0_0_1"/>
<reference evidence="2" key="1">
    <citation type="journal article" date="2015" name="Genome Announc.">
        <title>Genome sequence of the AIDS-associated pathogen Penicillium marneffei (ATCC18224) and its near taxonomic relative Talaromyces stipitatus (ATCC10500).</title>
        <authorList>
            <person name="Nierman W.C."/>
            <person name="Fedorova-Abrams N.D."/>
            <person name="Andrianopoulos A."/>
        </authorList>
    </citation>
    <scope>NUCLEOTIDE SEQUENCE [LARGE SCALE GENOMIC DNA]</scope>
    <source>
        <strain evidence="2">ATCC 18224 / CBS 334.59 / QM 7333</strain>
    </source>
</reference>
<dbReference type="InterPro" id="IPR050320">
    <property type="entry name" value="N5-glutamine_MTase"/>
</dbReference>
<evidence type="ECO:0000313" key="2">
    <source>
        <dbReference type="Proteomes" id="UP000001294"/>
    </source>
</evidence>
<evidence type="ECO:0000313" key="1">
    <source>
        <dbReference type="EMBL" id="EEA18845.1"/>
    </source>
</evidence>
<accession>B6QV63</accession>
<keyword evidence="1" id="KW-0489">Methyltransferase</keyword>
<dbReference type="VEuPathDB" id="FungiDB:PMAA_011270"/>
<gene>
    <name evidence="1" type="ORF">PMAA_011270</name>
</gene>
<name>B6QV63_TALMQ</name>
<dbReference type="InterPro" id="IPR029063">
    <property type="entry name" value="SAM-dependent_MTases_sf"/>
</dbReference>
<dbReference type="PhylomeDB" id="B6QV63"/>
<organism evidence="1 2">
    <name type="scientific">Talaromyces marneffei (strain ATCC 18224 / CBS 334.59 / QM 7333)</name>
    <name type="common">Penicillium marneffei</name>
    <dbReference type="NCBI Taxonomy" id="441960"/>
    <lineage>
        <taxon>Eukaryota</taxon>
        <taxon>Fungi</taxon>
        <taxon>Dikarya</taxon>
        <taxon>Ascomycota</taxon>
        <taxon>Pezizomycotina</taxon>
        <taxon>Eurotiomycetes</taxon>
        <taxon>Eurotiomycetidae</taxon>
        <taxon>Eurotiales</taxon>
        <taxon>Trichocomaceae</taxon>
        <taxon>Talaromyces</taxon>
        <taxon>Talaromyces sect. Talaromyces</taxon>
    </lineage>
</organism>